<keyword evidence="2" id="KW-1185">Reference proteome</keyword>
<accession>A0A919T6L0</accession>
<dbReference type="Proteomes" id="UP000677082">
    <property type="component" value="Unassembled WGS sequence"/>
</dbReference>
<comment type="caution">
    <text evidence="1">The sequence shown here is derived from an EMBL/GenBank/DDBJ whole genome shotgun (WGS) entry which is preliminary data.</text>
</comment>
<sequence>MAHEHANRVTVHFDDHREPLVFEDASYTLWKDGVTVFKDGEEHVFLHARAVADKLAVAH</sequence>
<reference evidence="1 2" key="1">
    <citation type="submission" date="2021-03" db="EMBL/GenBank/DDBJ databases">
        <title>Whole genome shotgun sequence of Actinoplanes toevensis NBRC 105298.</title>
        <authorList>
            <person name="Komaki H."/>
            <person name="Tamura T."/>
        </authorList>
    </citation>
    <scope>NUCLEOTIDE SEQUENCE [LARGE SCALE GENOMIC DNA]</scope>
    <source>
        <strain evidence="1 2">NBRC 105298</strain>
    </source>
</reference>
<protein>
    <submittedName>
        <fullName evidence="1">Uncharacterized protein</fullName>
    </submittedName>
</protein>
<evidence type="ECO:0000313" key="1">
    <source>
        <dbReference type="EMBL" id="GIM88810.1"/>
    </source>
</evidence>
<dbReference type="EMBL" id="BOQN01000007">
    <property type="protein sequence ID" value="GIM88810.1"/>
    <property type="molecule type" value="Genomic_DNA"/>
</dbReference>
<gene>
    <name evidence="1" type="ORF">Ato02nite_006030</name>
</gene>
<dbReference type="AlphaFoldDB" id="A0A919T6L0"/>
<name>A0A919T6L0_9ACTN</name>
<organism evidence="1 2">
    <name type="scientific">Paractinoplanes toevensis</name>
    <dbReference type="NCBI Taxonomy" id="571911"/>
    <lineage>
        <taxon>Bacteria</taxon>
        <taxon>Bacillati</taxon>
        <taxon>Actinomycetota</taxon>
        <taxon>Actinomycetes</taxon>
        <taxon>Micromonosporales</taxon>
        <taxon>Micromonosporaceae</taxon>
        <taxon>Paractinoplanes</taxon>
    </lineage>
</organism>
<evidence type="ECO:0000313" key="2">
    <source>
        <dbReference type="Proteomes" id="UP000677082"/>
    </source>
</evidence>
<dbReference type="RefSeq" id="WP_213004792.1">
    <property type="nucleotide sequence ID" value="NZ_BOQN01000007.1"/>
</dbReference>
<proteinExistence type="predicted"/>